<dbReference type="PROSITE" id="PS50949">
    <property type="entry name" value="HTH_GNTR"/>
    <property type="match status" value="1"/>
</dbReference>
<dbReference type="PRINTS" id="PR00035">
    <property type="entry name" value="HTHGNTR"/>
</dbReference>
<dbReference type="SUPFAM" id="SSF46785">
    <property type="entry name" value="Winged helix' DNA-binding domain"/>
    <property type="match status" value="1"/>
</dbReference>
<dbReference type="InterPro" id="IPR036388">
    <property type="entry name" value="WH-like_DNA-bd_sf"/>
</dbReference>
<comment type="caution">
    <text evidence="6">The sequence shown here is derived from an EMBL/GenBank/DDBJ whole genome shotgun (WGS) entry which is preliminary data.</text>
</comment>
<dbReference type="SMART" id="SM00345">
    <property type="entry name" value="HTH_GNTR"/>
    <property type="match status" value="1"/>
</dbReference>
<keyword evidence="7" id="KW-1185">Reference proteome</keyword>
<protein>
    <submittedName>
        <fullName evidence="6">GntR family transcriptional regulator</fullName>
    </submittedName>
</protein>
<dbReference type="Gene3D" id="1.10.10.10">
    <property type="entry name" value="Winged helix-like DNA-binding domain superfamily/Winged helix DNA-binding domain"/>
    <property type="match status" value="1"/>
</dbReference>
<accession>A0ABT1V5H5</accession>
<sequence length="278" mass="30259">MTAAAGEMGDGGERRRPITPLPRGAGTALWDAIRADLLDRIKRLEFAAGEQLPSEASLADGYGVNRMTVRRALAELARAGAVRTEHGVGSFVAPQPIRHRIDDGNISLLESMNSRGHAVRQEHQQVITHPDPAATGDQGVPGLAQLAGVGLSSPSELWTFPAFPGPLVEYRYKLLLDEVPWCRSFAVLPSQLVPEDWDRDKSVFNAVADAHDLQLRRDDRRFSALAADARDAALLDIAVGAPLLLLSGTNVDQHGRIVAYIVHRIRGDRAEYALHVPR</sequence>
<dbReference type="InterPro" id="IPR000524">
    <property type="entry name" value="Tscrpt_reg_HTH_GntR"/>
</dbReference>
<dbReference type="CDD" id="cd07377">
    <property type="entry name" value="WHTH_GntR"/>
    <property type="match status" value="1"/>
</dbReference>
<evidence type="ECO:0000313" key="6">
    <source>
        <dbReference type="EMBL" id="MCQ8192638.1"/>
    </source>
</evidence>
<organism evidence="6 7">
    <name type="scientific">Streptomyces rugosispiralis</name>
    <dbReference type="NCBI Taxonomy" id="2967341"/>
    <lineage>
        <taxon>Bacteria</taxon>
        <taxon>Bacillati</taxon>
        <taxon>Actinomycetota</taxon>
        <taxon>Actinomycetes</taxon>
        <taxon>Kitasatosporales</taxon>
        <taxon>Streptomycetaceae</taxon>
        <taxon>Streptomyces</taxon>
    </lineage>
</organism>
<dbReference type="InterPro" id="IPR036390">
    <property type="entry name" value="WH_DNA-bd_sf"/>
</dbReference>
<evidence type="ECO:0000259" key="5">
    <source>
        <dbReference type="PROSITE" id="PS50949"/>
    </source>
</evidence>
<keyword evidence="3" id="KW-0804">Transcription</keyword>
<reference evidence="6 7" key="1">
    <citation type="submission" date="2022-07" db="EMBL/GenBank/DDBJ databases">
        <authorList>
            <person name="Phongsopitanun W."/>
            <person name="Tanasupawat S."/>
        </authorList>
    </citation>
    <scope>NUCLEOTIDE SEQUENCE [LARGE SCALE GENOMIC DNA]</scope>
    <source>
        <strain evidence="6 7">RCU-064</strain>
    </source>
</reference>
<dbReference type="InterPro" id="IPR050679">
    <property type="entry name" value="Bact_HTH_transcr_reg"/>
</dbReference>
<evidence type="ECO:0000256" key="1">
    <source>
        <dbReference type="ARBA" id="ARBA00023015"/>
    </source>
</evidence>
<evidence type="ECO:0000256" key="3">
    <source>
        <dbReference type="ARBA" id="ARBA00023163"/>
    </source>
</evidence>
<dbReference type="InterPro" id="IPR028978">
    <property type="entry name" value="Chorismate_lyase_/UTRA_dom_sf"/>
</dbReference>
<evidence type="ECO:0000256" key="2">
    <source>
        <dbReference type="ARBA" id="ARBA00023125"/>
    </source>
</evidence>
<dbReference type="PANTHER" id="PTHR44846">
    <property type="entry name" value="MANNOSYL-D-GLYCERATE TRANSPORT/METABOLISM SYSTEM REPRESSOR MNGR-RELATED"/>
    <property type="match status" value="1"/>
</dbReference>
<dbReference type="Proteomes" id="UP001204746">
    <property type="component" value="Unassembled WGS sequence"/>
</dbReference>
<dbReference type="SMART" id="SM00866">
    <property type="entry name" value="UTRA"/>
    <property type="match status" value="1"/>
</dbReference>
<proteinExistence type="predicted"/>
<keyword evidence="1" id="KW-0805">Transcription regulation</keyword>
<keyword evidence="2" id="KW-0238">DNA-binding</keyword>
<evidence type="ECO:0000313" key="7">
    <source>
        <dbReference type="Proteomes" id="UP001204746"/>
    </source>
</evidence>
<feature type="domain" description="HTH gntR-type" evidence="5">
    <location>
        <begin position="27"/>
        <end position="95"/>
    </location>
</feature>
<dbReference type="Pfam" id="PF00392">
    <property type="entry name" value="GntR"/>
    <property type="match status" value="1"/>
</dbReference>
<name>A0ABT1V5H5_9ACTN</name>
<dbReference type="SUPFAM" id="SSF64288">
    <property type="entry name" value="Chorismate lyase-like"/>
    <property type="match status" value="1"/>
</dbReference>
<evidence type="ECO:0000256" key="4">
    <source>
        <dbReference type="SAM" id="MobiDB-lite"/>
    </source>
</evidence>
<dbReference type="InterPro" id="IPR011663">
    <property type="entry name" value="UTRA"/>
</dbReference>
<dbReference type="Gene3D" id="3.40.1410.10">
    <property type="entry name" value="Chorismate lyase-like"/>
    <property type="match status" value="1"/>
</dbReference>
<dbReference type="RefSeq" id="WP_256653498.1">
    <property type="nucleotide sequence ID" value="NZ_JANIAA010000027.1"/>
</dbReference>
<feature type="region of interest" description="Disordered" evidence="4">
    <location>
        <begin position="1"/>
        <end position="22"/>
    </location>
</feature>
<dbReference type="Pfam" id="PF07702">
    <property type="entry name" value="UTRA"/>
    <property type="match status" value="1"/>
</dbReference>
<gene>
    <name evidence="6" type="ORF">NP777_31075</name>
</gene>
<dbReference type="EMBL" id="JANIAA010000027">
    <property type="protein sequence ID" value="MCQ8192638.1"/>
    <property type="molecule type" value="Genomic_DNA"/>
</dbReference>